<dbReference type="InterPro" id="IPR001107">
    <property type="entry name" value="Band_7"/>
</dbReference>
<keyword evidence="4" id="KW-1133">Transmembrane helix</keyword>
<evidence type="ECO:0000256" key="4">
    <source>
        <dbReference type="SAM" id="Phobius"/>
    </source>
</evidence>
<dbReference type="AlphaFoldDB" id="A0A397NQR0"/>
<dbReference type="PANTHER" id="PTHR10264:SF19">
    <property type="entry name" value="AT06885P-RELATED"/>
    <property type="match status" value="1"/>
</dbReference>
<evidence type="ECO:0000256" key="2">
    <source>
        <dbReference type="ARBA" id="ARBA00006971"/>
    </source>
</evidence>
<name>A0A397NQR0_9SPHN</name>
<keyword evidence="6" id="KW-0378">Hydrolase</keyword>
<dbReference type="Gene3D" id="3.30.479.30">
    <property type="entry name" value="Band 7 domain"/>
    <property type="match status" value="1"/>
</dbReference>
<dbReference type="InterPro" id="IPR010201">
    <property type="entry name" value="HflK"/>
</dbReference>
<feature type="transmembrane region" description="Helical" evidence="4">
    <location>
        <begin position="88"/>
        <end position="109"/>
    </location>
</feature>
<dbReference type="Proteomes" id="UP000266568">
    <property type="component" value="Unassembled WGS sequence"/>
</dbReference>
<accession>A0A397NQR0</accession>
<evidence type="ECO:0000256" key="1">
    <source>
        <dbReference type="ARBA" id="ARBA00004167"/>
    </source>
</evidence>
<dbReference type="CDD" id="cd03404">
    <property type="entry name" value="SPFH_HflK"/>
    <property type="match status" value="1"/>
</dbReference>
<dbReference type="PANTHER" id="PTHR10264">
    <property type="entry name" value="BAND 7 PROTEIN-RELATED"/>
    <property type="match status" value="1"/>
</dbReference>
<gene>
    <name evidence="6" type="ORF">DFR49_3413</name>
</gene>
<proteinExistence type="inferred from homology"/>
<comment type="caution">
    <text evidence="6">The sequence shown here is derived from an EMBL/GenBank/DDBJ whole genome shotgun (WGS) entry which is preliminary data.</text>
</comment>
<dbReference type="Pfam" id="PF01145">
    <property type="entry name" value="Band_7"/>
    <property type="match status" value="1"/>
</dbReference>
<feature type="region of interest" description="Disordered" evidence="3">
    <location>
        <begin position="18"/>
        <end position="52"/>
    </location>
</feature>
<dbReference type="GO" id="GO:0006508">
    <property type="term" value="P:proteolysis"/>
    <property type="evidence" value="ECO:0007669"/>
    <property type="project" value="UniProtKB-KW"/>
</dbReference>
<evidence type="ECO:0000313" key="6">
    <source>
        <dbReference type="EMBL" id="RIA37527.1"/>
    </source>
</evidence>
<protein>
    <submittedName>
        <fullName evidence="6">Protease FtsH subunit HflK</fullName>
    </submittedName>
</protein>
<keyword evidence="7" id="KW-1185">Reference proteome</keyword>
<comment type="subcellular location">
    <subcellularLocation>
        <location evidence="1">Membrane</location>
        <topology evidence="1">Single-pass membrane protein</topology>
    </subcellularLocation>
</comment>
<comment type="similarity">
    <text evidence="2">Belongs to the band 7/mec-2 family. HflK subfamily.</text>
</comment>
<sequence>MTILTRWWRRLPILANESKGPWGSGGNDGGGDRGPRNPWTVPPGAPRGRSARPTVLDEFLKRARGGGGGPGSGGGGGGLPGGANGRSLAIIGIVLLLGVWVVFTSFHVIGPQQRGVVTLFGRYTKTLDPGYKVTLPAPFNSVQKVDVQAIRTDDFPEGDATNLMLTGDQNLIDLNYQVRWNVKNPQNYVFEIKDPAATLRATAESAMRAVIATSTLNDAIGPGQSRITQRVQELMQQILDSYGSGLQVQGVALRRVDPPAAVIDEFKAVSAAQQSAQSDINQAHTYAEQIIARAQGEAAQFDKVYEQYKLAPEVTRRRMYYETMENVLGKAHKTVIEDTRSGVVPYLPLNNAAGARPAPAAPAATPAPAQGGGQ</sequence>
<dbReference type="SMART" id="SM00244">
    <property type="entry name" value="PHB"/>
    <property type="match status" value="1"/>
</dbReference>
<dbReference type="EMBL" id="QXDC01000004">
    <property type="protein sequence ID" value="RIA37527.1"/>
    <property type="molecule type" value="Genomic_DNA"/>
</dbReference>
<keyword evidence="6" id="KW-0645">Protease</keyword>
<dbReference type="GO" id="GO:0008233">
    <property type="term" value="F:peptidase activity"/>
    <property type="evidence" value="ECO:0007669"/>
    <property type="project" value="UniProtKB-KW"/>
</dbReference>
<dbReference type="OrthoDB" id="9779595at2"/>
<dbReference type="SUPFAM" id="SSF117892">
    <property type="entry name" value="Band 7/SPFH domain"/>
    <property type="match status" value="1"/>
</dbReference>
<evidence type="ECO:0000259" key="5">
    <source>
        <dbReference type="SMART" id="SM00244"/>
    </source>
</evidence>
<reference evidence="6 7" key="1">
    <citation type="submission" date="2018-08" db="EMBL/GenBank/DDBJ databases">
        <title>Genomic Encyclopedia of Type Strains, Phase IV (KMG-IV): sequencing the most valuable type-strain genomes for metagenomic binning, comparative biology and taxonomic classification.</title>
        <authorList>
            <person name="Goeker M."/>
        </authorList>
    </citation>
    <scope>NUCLEOTIDE SEQUENCE [LARGE SCALE GENOMIC DNA]</scope>
    <source>
        <strain evidence="6 7">DSM 25527</strain>
    </source>
</reference>
<dbReference type="GO" id="GO:0005886">
    <property type="term" value="C:plasma membrane"/>
    <property type="evidence" value="ECO:0007669"/>
    <property type="project" value="InterPro"/>
</dbReference>
<dbReference type="InterPro" id="IPR036013">
    <property type="entry name" value="Band_7/SPFH_dom_sf"/>
</dbReference>
<feature type="region of interest" description="Disordered" evidence="3">
    <location>
        <begin position="354"/>
        <end position="374"/>
    </location>
</feature>
<dbReference type="RefSeq" id="WP_119036824.1">
    <property type="nucleotide sequence ID" value="NZ_QXDC01000004.1"/>
</dbReference>
<keyword evidence="4" id="KW-0472">Membrane</keyword>
<organism evidence="6 7">
    <name type="scientific">Hephaestia caeni</name>
    <dbReference type="NCBI Taxonomy" id="645617"/>
    <lineage>
        <taxon>Bacteria</taxon>
        <taxon>Pseudomonadati</taxon>
        <taxon>Pseudomonadota</taxon>
        <taxon>Alphaproteobacteria</taxon>
        <taxon>Sphingomonadales</taxon>
        <taxon>Sphingomonadaceae</taxon>
        <taxon>Hephaestia</taxon>
    </lineage>
</organism>
<keyword evidence="4" id="KW-0812">Transmembrane</keyword>
<feature type="domain" description="Band 7" evidence="5">
    <location>
        <begin position="104"/>
        <end position="270"/>
    </location>
</feature>
<dbReference type="InterPro" id="IPR043202">
    <property type="entry name" value="Band-7_stomatin-like"/>
</dbReference>
<evidence type="ECO:0000256" key="3">
    <source>
        <dbReference type="SAM" id="MobiDB-lite"/>
    </source>
</evidence>
<evidence type="ECO:0000313" key="7">
    <source>
        <dbReference type="Proteomes" id="UP000266568"/>
    </source>
</evidence>